<dbReference type="Pfam" id="PF01841">
    <property type="entry name" value="Transglut_core"/>
    <property type="match status" value="1"/>
</dbReference>
<organism evidence="3 4">
    <name type="scientific">Pseudomonas deceptionensis</name>
    <dbReference type="NCBI Taxonomy" id="882211"/>
    <lineage>
        <taxon>Bacteria</taxon>
        <taxon>Pseudomonadati</taxon>
        <taxon>Pseudomonadota</taxon>
        <taxon>Gammaproteobacteria</taxon>
        <taxon>Pseudomonadales</taxon>
        <taxon>Pseudomonadaceae</taxon>
        <taxon>Pseudomonas</taxon>
    </lineage>
</organism>
<dbReference type="EMBL" id="FNUD01000002">
    <property type="protein sequence ID" value="SEE98611.1"/>
    <property type="molecule type" value="Genomic_DNA"/>
</dbReference>
<dbReference type="InterPro" id="IPR024618">
    <property type="entry name" value="DUF3857"/>
</dbReference>
<proteinExistence type="predicted"/>
<dbReference type="InterPro" id="IPR038765">
    <property type="entry name" value="Papain-like_cys_pep_sf"/>
</dbReference>
<gene>
    <name evidence="3" type="ORF">SAMN04489800_3352</name>
</gene>
<evidence type="ECO:0000259" key="2">
    <source>
        <dbReference type="SMART" id="SM00460"/>
    </source>
</evidence>
<sequence>MHRFTFSKSLICATLGMVSLSSFAALQPESEAALAGETQRACHFNKDTSTDCTTTFRYTILTNNGREMLSRIDFSFPETDQLEIIDAHSTQPGAKPVALAPSQIDTRMAPNPDQGFLRARQTSIAFPNLRIGTQLTYTVREHTMAKPLMDHFHYLMTFGPSPARSDIFKSTFTAEQPIVWRSELMEDFTFTPSADNKTLVIEQKKPRFVNYINEAGNAYIRQLPRVEIGSSGQVQDHFGNLARRYNEIVTAGLPASAAKTVSGLKGLPPAQQVSGLMQYIHDQYRYMGDWRATDRGYVPFTLSEIEERGYGDCKDLSVLLTAMLKASGIKAETSWVSRGTNPMGLLLPGTNSANHAIVRAEVNGQVWWLDPTNPVFLPGRSMPDIQNRWALVIDAAGKVRQDHIPEALPSLSMGVKKFEHFNREGQARTTAEVEMGQMTLMQLSYADTDSGVSATDLNLCNHFGKEISDCKINREKTGFVVPERYKVHASLTNLRALENLSGQQVYKPAFMSERWDSLMNYRRTGQLADLYMADPEKITYDITLSGAKVGKEIKTCKVSSPWFDMELSSKRNKDEYRYLYAMTQKHSWLTHDVIMSAPFEAMLRQARACNENMQQVVHLITQG</sequence>
<name>A0A0J6G9Y8_PSEDM</name>
<dbReference type="Gene3D" id="3.10.620.30">
    <property type="match status" value="1"/>
</dbReference>
<protein>
    <submittedName>
        <fullName evidence="3">Transglutaminase-like superfamily protein</fullName>
    </submittedName>
</protein>
<dbReference type="Pfam" id="PF12969">
    <property type="entry name" value="DUF3857"/>
    <property type="match status" value="1"/>
</dbReference>
<dbReference type="Proteomes" id="UP000183613">
    <property type="component" value="Unassembled WGS sequence"/>
</dbReference>
<dbReference type="RefSeq" id="WP_048361742.1">
    <property type="nucleotide sequence ID" value="NZ_FNUD01000002.1"/>
</dbReference>
<keyword evidence="1" id="KW-0732">Signal</keyword>
<dbReference type="SMART" id="SM00460">
    <property type="entry name" value="TGc"/>
    <property type="match status" value="1"/>
</dbReference>
<dbReference type="AlphaFoldDB" id="A0A0J6G9Y8"/>
<dbReference type="SUPFAM" id="SSF54001">
    <property type="entry name" value="Cysteine proteinases"/>
    <property type="match status" value="1"/>
</dbReference>
<dbReference type="PATRIC" id="fig|882211.3.peg.4149"/>
<feature type="domain" description="Transglutaminase-like" evidence="2">
    <location>
        <begin position="305"/>
        <end position="373"/>
    </location>
</feature>
<dbReference type="Gene3D" id="2.60.40.3140">
    <property type="match status" value="1"/>
</dbReference>
<reference evidence="3" key="1">
    <citation type="submission" date="2016-10" db="EMBL/GenBank/DDBJ databases">
        <authorList>
            <person name="Varghese N."/>
            <person name="Submissions S."/>
        </authorList>
    </citation>
    <scope>NUCLEOTIDE SEQUENCE [LARGE SCALE GENOMIC DNA]</scope>
    <source>
        <strain evidence="3">LMG 25555</strain>
    </source>
</reference>
<accession>A0A0J6G9Y8</accession>
<dbReference type="OrthoDB" id="8595007at2"/>
<feature type="chain" id="PRO_5009777141" evidence="1">
    <location>
        <begin position="25"/>
        <end position="623"/>
    </location>
</feature>
<keyword evidence="4" id="KW-1185">Reference proteome</keyword>
<dbReference type="InterPro" id="IPR002931">
    <property type="entry name" value="Transglutaminase-like"/>
</dbReference>
<evidence type="ECO:0000313" key="4">
    <source>
        <dbReference type="Proteomes" id="UP000183613"/>
    </source>
</evidence>
<evidence type="ECO:0000256" key="1">
    <source>
        <dbReference type="SAM" id="SignalP"/>
    </source>
</evidence>
<comment type="caution">
    <text evidence="3">The sequence shown here is derived from an EMBL/GenBank/DDBJ whole genome shotgun (WGS) entry which is preliminary data.</text>
</comment>
<feature type="signal peptide" evidence="1">
    <location>
        <begin position="1"/>
        <end position="24"/>
    </location>
</feature>
<evidence type="ECO:0000313" key="3">
    <source>
        <dbReference type="EMBL" id="SEE98611.1"/>
    </source>
</evidence>